<gene>
    <name evidence="1" type="ORF">ABG768_006095</name>
</gene>
<dbReference type="EMBL" id="JAWDJR010000014">
    <property type="protein sequence ID" value="KAK9962856.1"/>
    <property type="molecule type" value="Genomic_DNA"/>
</dbReference>
<comment type="caution">
    <text evidence="1">The sequence shown here is derived from an EMBL/GenBank/DDBJ whole genome shotgun (WGS) entry which is preliminary data.</text>
</comment>
<proteinExistence type="predicted"/>
<name>A0AAW1ZNF3_CULAL</name>
<dbReference type="Proteomes" id="UP001479290">
    <property type="component" value="Unassembled WGS sequence"/>
</dbReference>
<accession>A0AAW1ZNF3</accession>
<organism evidence="1 2">
    <name type="scientific">Culter alburnus</name>
    <name type="common">Topmouth culter</name>
    <dbReference type="NCBI Taxonomy" id="194366"/>
    <lineage>
        <taxon>Eukaryota</taxon>
        <taxon>Metazoa</taxon>
        <taxon>Chordata</taxon>
        <taxon>Craniata</taxon>
        <taxon>Vertebrata</taxon>
        <taxon>Euteleostomi</taxon>
        <taxon>Actinopterygii</taxon>
        <taxon>Neopterygii</taxon>
        <taxon>Teleostei</taxon>
        <taxon>Ostariophysi</taxon>
        <taxon>Cypriniformes</taxon>
        <taxon>Xenocyprididae</taxon>
        <taxon>Xenocypridinae</taxon>
        <taxon>Culter</taxon>
    </lineage>
</organism>
<sequence length="62" mass="7178">MDEEECSLSFCCLRSTRIHAVQPKVRGTSISQYELSELQLFDGHCSRRPAEREREKNCCNIS</sequence>
<reference evidence="1 2" key="1">
    <citation type="submission" date="2024-05" db="EMBL/GenBank/DDBJ databases">
        <title>A high-quality chromosomal-level genome assembly of Topmouth culter (Culter alburnus).</title>
        <authorList>
            <person name="Zhao H."/>
        </authorList>
    </citation>
    <scope>NUCLEOTIDE SEQUENCE [LARGE SCALE GENOMIC DNA]</scope>
    <source>
        <strain evidence="1">CATC2023</strain>
        <tissue evidence="1">Muscle</tissue>
    </source>
</reference>
<evidence type="ECO:0000313" key="2">
    <source>
        <dbReference type="Proteomes" id="UP001479290"/>
    </source>
</evidence>
<protein>
    <submittedName>
        <fullName evidence="1">Uncharacterized protein</fullName>
    </submittedName>
</protein>
<dbReference type="AlphaFoldDB" id="A0AAW1ZNF3"/>
<feature type="non-terminal residue" evidence="1">
    <location>
        <position position="62"/>
    </location>
</feature>
<evidence type="ECO:0000313" key="1">
    <source>
        <dbReference type="EMBL" id="KAK9962856.1"/>
    </source>
</evidence>
<keyword evidence="2" id="KW-1185">Reference proteome</keyword>